<keyword evidence="6" id="KW-0808">Transferase</keyword>
<dbReference type="GO" id="GO:0052621">
    <property type="term" value="F:diguanylate cyclase activity"/>
    <property type="evidence" value="ECO:0007669"/>
    <property type="project" value="UniProtKB-EC"/>
</dbReference>
<dbReference type="NCBIfam" id="TIGR00229">
    <property type="entry name" value="sensory_box"/>
    <property type="match status" value="1"/>
</dbReference>
<evidence type="ECO:0000259" key="5">
    <source>
        <dbReference type="PROSITE" id="PS50887"/>
    </source>
</evidence>
<gene>
    <name evidence="6" type="ORF">ACFQPB_01280</name>
</gene>
<dbReference type="Pfam" id="PF00990">
    <property type="entry name" value="GGDEF"/>
    <property type="match status" value="1"/>
</dbReference>
<dbReference type="CDD" id="cd01949">
    <property type="entry name" value="GGDEF"/>
    <property type="match status" value="1"/>
</dbReference>
<dbReference type="PANTHER" id="PTHR45138">
    <property type="entry name" value="REGULATORY COMPONENTS OF SENSORY TRANSDUCTION SYSTEM"/>
    <property type="match status" value="1"/>
</dbReference>
<keyword evidence="7" id="KW-1185">Reference proteome</keyword>
<evidence type="ECO:0000313" key="6">
    <source>
        <dbReference type="EMBL" id="MFC7407485.1"/>
    </source>
</evidence>
<feature type="domain" description="PAC" evidence="4">
    <location>
        <begin position="436"/>
        <end position="488"/>
    </location>
</feature>
<keyword evidence="3" id="KW-0472">Membrane</keyword>
<dbReference type="SMART" id="SM00267">
    <property type="entry name" value="GGDEF"/>
    <property type="match status" value="1"/>
</dbReference>
<evidence type="ECO:0000259" key="4">
    <source>
        <dbReference type="PROSITE" id="PS50113"/>
    </source>
</evidence>
<dbReference type="SUPFAM" id="SSF55785">
    <property type="entry name" value="PYP-like sensor domain (PAS domain)"/>
    <property type="match status" value="1"/>
</dbReference>
<dbReference type="Gene3D" id="3.30.70.270">
    <property type="match status" value="1"/>
</dbReference>
<dbReference type="InterPro" id="IPR043128">
    <property type="entry name" value="Rev_trsase/Diguanyl_cyclase"/>
</dbReference>
<evidence type="ECO:0000256" key="2">
    <source>
        <dbReference type="ARBA" id="ARBA00034247"/>
    </source>
</evidence>
<evidence type="ECO:0000256" key="1">
    <source>
        <dbReference type="ARBA" id="ARBA00012528"/>
    </source>
</evidence>
<dbReference type="CDD" id="cd18774">
    <property type="entry name" value="PDC2_HK_sensor"/>
    <property type="match status" value="1"/>
</dbReference>
<comment type="caution">
    <text evidence="6">The sequence shown here is derived from an EMBL/GenBank/DDBJ whole genome shotgun (WGS) entry which is preliminary data.</text>
</comment>
<dbReference type="InterPro" id="IPR000700">
    <property type="entry name" value="PAS-assoc_C"/>
</dbReference>
<dbReference type="SUPFAM" id="SSF55073">
    <property type="entry name" value="Nucleotide cyclase"/>
    <property type="match status" value="1"/>
</dbReference>
<organism evidence="6 7">
    <name type="scientific">Hydrogenophaga atypica</name>
    <dbReference type="NCBI Taxonomy" id="249409"/>
    <lineage>
        <taxon>Bacteria</taxon>
        <taxon>Pseudomonadati</taxon>
        <taxon>Pseudomonadota</taxon>
        <taxon>Betaproteobacteria</taxon>
        <taxon>Burkholderiales</taxon>
        <taxon>Comamonadaceae</taxon>
        <taxon>Hydrogenophaga</taxon>
    </lineage>
</organism>
<evidence type="ECO:0000313" key="7">
    <source>
        <dbReference type="Proteomes" id="UP001596501"/>
    </source>
</evidence>
<evidence type="ECO:0000256" key="3">
    <source>
        <dbReference type="SAM" id="Phobius"/>
    </source>
</evidence>
<dbReference type="Pfam" id="PF08447">
    <property type="entry name" value="PAS_3"/>
    <property type="match status" value="1"/>
</dbReference>
<dbReference type="NCBIfam" id="TIGR00254">
    <property type="entry name" value="GGDEF"/>
    <property type="match status" value="1"/>
</dbReference>
<dbReference type="CDD" id="cd00130">
    <property type="entry name" value="PAS"/>
    <property type="match status" value="1"/>
</dbReference>
<dbReference type="PROSITE" id="PS50113">
    <property type="entry name" value="PAC"/>
    <property type="match status" value="1"/>
</dbReference>
<feature type="domain" description="GGDEF" evidence="5">
    <location>
        <begin position="549"/>
        <end position="677"/>
    </location>
</feature>
<dbReference type="InterPro" id="IPR029787">
    <property type="entry name" value="Nucleotide_cyclase"/>
</dbReference>
<dbReference type="InterPro" id="IPR035965">
    <property type="entry name" value="PAS-like_dom_sf"/>
</dbReference>
<dbReference type="Gene3D" id="3.30.450.20">
    <property type="entry name" value="PAS domain"/>
    <property type="match status" value="1"/>
</dbReference>
<feature type="transmembrane region" description="Helical" evidence="3">
    <location>
        <begin position="292"/>
        <end position="314"/>
    </location>
</feature>
<keyword evidence="3" id="KW-0812">Transmembrane</keyword>
<dbReference type="InterPro" id="IPR013655">
    <property type="entry name" value="PAS_fold_3"/>
</dbReference>
<accession>A0ABW2QDE9</accession>
<dbReference type="InterPro" id="IPR000160">
    <property type="entry name" value="GGDEF_dom"/>
</dbReference>
<dbReference type="PANTHER" id="PTHR45138:SF9">
    <property type="entry name" value="DIGUANYLATE CYCLASE DGCM-RELATED"/>
    <property type="match status" value="1"/>
</dbReference>
<feature type="transmembrane region" description="Helical" evidence="3">
    <location>
        <begin position="25"/>
        <end position="47"/>
    </location>
</feature>
<dbReference type="SMART" id="SM00086">
    <property type="entry name" value="PAC"/>
    <property type="match status" value="1"/>
</dbReference>
<proteinExistence type="predicted"/>
<protein>
    <recommendedName>
        <fullName evidence="1">diguanylate cyclase</fullName>
        <ecNumber evidence="1">2.7.7.65</ecNumber>
    </recommendedName>
</protein>
<dbReference type="EC" id="2.7.7.65" evidence="1"/>
<keyword evidence="6" id="KW-0548">Nucleotidyltransferase</keyword>
<dbReference type="Proteomes" id="UP001596501">
    <property type="component" value="Unassembled WGS sequence"/>
</dbReference>
<keyword evidence="3" id="KW-1133">Transmembrane helix</keyword>
<sequence>MPATPPIPPATAAPAAVRRWRIGSVLLWLVLACLVPGMLGTGAMFALQLREGRAQLEHDMITTARALVRAVDNQLLVARASALSLAASEHLATGDLTAFHTHAREVLAATGVGLNVVLSDVNGQQLLNTLKSPGEALPRHGNPSSVEQVLTTGKVAISPLYTGGVLGKPVLSIDVPVWRQGQVHQILSLGLLPADFASILAAQRFPTEQLAAIFDSTGTIAARTIGAETYVGQKGTPEYIARILASPEGVMKTTTREGVPTVSAWSRSAATGWSVGIGITQAALEHALQRKLGALALVMLALLGLGLLLAWMAANRIADSLRALRQQALALREGTAWPQHAGHLHESAEVSDVLHQTARQLAARAAELDETHRLAGFGVWRYQPASATVVVSASVREMLGRDVSAFRELRGTVFDASTWADIKATHLAALNGSTSYEMEVPARRSDGHMLWLQLIGEPVRDALGQLVEVRGSVLNITPRKEAELALEHARLVHVHHLEEAVASRTASLTTANEALQRLSHTDVLTQLNNRLSTNERLRQEFLRMKRHGQPYAVLFIDIDRFKRINDTYGHETGDEVLRQLACVLQGAARVTDFVARYGGEEFLVLLPDTTQAGALTLGEKIRQAVATQAFPVVGEVTVSVGVSEARGTDKNEEEAVHRADKALYRAKSEGRNRVCCD</sequence>
<name>A0ABW2QDE9_9BURK</name>
<dbReference type="PROSITE" id="PS50887">
    <property type="entry name" value="GGDEF"/>
    <property type="match status" value="1"/>
</dbReference>
<dbReference type="InterPro" id="IPR050469">
    <property type="entry name" value="Diguanylate_Cyclase"/>
</dbReference>
<comment type="catalytic activity">
    <reaction evidence="2">
        <text>2 GTP = 3',3'-c-di-GMP + 2 diphosphate</text>
        <dbReference type="Rhea" id="RHEA:24898"/>
        <dbReference type="ChEBI" id="CHEBI:33019"/>
        <dbReference type="ChEBI" id="CHEBI:37565"/>
        <dbReference type="ChEBI" id="CHEBI:58805"/>
        <dbReference type="EC" id="2.7.7.65"/>
    </reaction>
</comment>
<dbReference type="EMBL" id="JBHTCA010000001">
    <property type="protein sequence ID" value="MFC7407485.1"/>
    <property type="molecule type" value="Genomic_DNA"/>
</dbReference>
<dbReference type="InterPro" id="IPR000014">
    <property type="entry name" value="PAS"/>
</dbReference>
<reference evidence="7" key="1">
    <citation type="journal article" date="2019" name="Int. J. Syst. Evol. Microbiol.">
        <title>The Global Catalogue of Microorganisms (GCM) 10K type strain sequencing project: providing services to taxonomists for standard genome sequencing and annotation.</title>
        <authorList>
            <consortium name="The Broad Institute Genomics Platform"/>
            <consortium name="The Broad Institute Genome Sequencing Center for Infectious Disease"/>
            <person name="Wu L."/>
            <person name="Ma J."/>
        </authorList>
    </citation>
    <scope>NUCLEOTIDE SEQUENCE [LARGE SCALE GENOMIC DNA]</scope>
    <source>
        <strain evidence="7">CGMCC 1.12371</strain>
    </source>
</reference>
<dbReference type="RefSeq" id="WP_382219142.1">
    <property type="nucleotide sequence ID" value="NZ_JBHTCA010000001.1"/>
</dbReference>
<dbReference type="InterPro" id="IPR001610">
    <property type="entry name" value="PAC"/>
</dbReference>